<feature type="region of interest" description="Disordered" evidence="2">
    <location>
        <begin position="390"/>
        <end position="414"/>
    </location>
</feature>
<dbReference type="AlphaFoldDB" id="A0A2U1KSA3"/>
<accession>A0A2U1KSA3</accession>
<feature type="coiled-coil region" evidence="1">
    <location>
        <begin position="521"/>
        <end position="569"/>
    </location>
</feature>
<dbReference type="Proteomes" id="UP000245207">
    <property type="component" value="Unassembled WGS sequence"/>
</dbReference>
<dbReference type="STRING" id="35608.A0A2U1KSA3"/>
<gene>
    <name evidence="4" type="ORF">CTI12_AA567910</name>
</gene>
<evidence type="ECO:0000313" key="5">
    <source>
        <dbReference type="Proteomes" id="UP000245207"/>
    </source>
</evidence>
<comment type="caution">
    <text evidence="4">The sequence shown here is derived from an EMBL/GenBank/DDBJ whole genome shotgun (WGS) entry which is preliminary data.</text>
</comment>
<keyword evidence="4" id="KW-0695">RNA-directed DNA polymerase</keyword>
<dbReference type="GO" id="GO:0003964">
    <property type="term" value="F:RNA-directed DNA polymerase activity"/>
    <property type="evidence" value="ECO:0007669"/>
    <property type="project" value="UniProtKB-KW"/>
</dbReference>
<dbReference type="EMBL" id="PKPP01014458">
    <property type="protein sequence ID" value="PWA39632.1"/>
    <property type="molecule type" value="Genomic_DNA"/>
</dbReference>
<keyword evidence="4" id="KW-0548">Nucleotidyltransferase</keyword>
<feature type="coiled-coil region" evidence="1">
    <location>
        <begin position="753"/>
        <end position="784"/>
    </location>
</feature>
<proteinExistence type="predicted"/>
<name>A0A2U1KSA3_ARTAN</name>
<keyword evidence="4" id="KW-0808">Transferase</keyword>
<keyword evidence="5" id="KW-1185">Reference proteome</keyword>
<evidence type="ECO:0000259" key="3">
    <source>
        <dbReference type="Pfam" id="PF13966"/>
    </source>
</evidence>
<dbReference type="InterPro" id="IPR026960">
    <property type="entry name" value="RVT-Znf"/>
</dbReference>
<sequence>MQSSGSADMYGGGSTSVKWKWKQRPVDREELEQLVLLNRVVVESSSVLTSRPDKWIWNGNADGKFAVAEVKKFLVSGVDASNNLVLDWCKWVPIKCNVFVWRAALGGIPTSVSLLKRHVPIADIGCQICGYGDESIEHLFFSCLVASVVWQGISQWCKGPNIFAFSFGDLLELHNFVGLKGIAKEVFQGIIRIGCWSLWKARNELRFSNKAVRPSDILSEVKSFVFGGPDFGVAHGGFLMKFTVQKKKEFKQVLCAINLKRFKHITGALLIFFVIVENVKNTSGYEPRFDQAFEYFIRDRFHNFKEKLIQNLNQLEKLLNGEELHTRDSKEALKVLETQLQSIFNPWLLNQLEFIDAFYQRFWKQKWEREQIEKDMQLKERELIEREMQLNKTGSDTSSEQQVETSSPGYELDVDGTHRNEAVWDTEDDHIRPSFDTEILATIQHSNNNDNVVVFDNVNITPTTPYMDPNGARKYEMHEESVKPLLKQKEELEVGYREAVFREKRSIQKLDEQMVLNNIKVAALLKEISDLKRENSKLQKITSNFEIVKTKFENENQQFFKRANDLEAKLRKTGQTVQTFQMMLPKDEDVNQGKFELGLENTDHLENNLEHDLKNEKPCFLNKVQKLTPSLYDAEKLGKGVSTDVLFNSEDEEKSEEEKRLKIKQRKTPFSYHGFVYGCTQLTEVKKNLKDEIEPRVKDINLTFDCFEKYLVTEMREDLKYIHSLGDEFDEKCLILDIQKEFFTTQIESFKKINELSKEVVDVKEELSKRTAQFEKDLTKLEAQSISFQLKLQEKKMSSENSLTSVLKGKKRFLRKIDDAKIKFDFDQLDTKNIELKHAVTSLQKEEEHLKETYKNLFDSIKRSRVHNQISNKSDSQIAKNHRIGKENCVLQKKIIELEKILAQQAKDFDDAKTNFSIETDKYEKYFAHLEDQNVSLHEKVASQDHLTIRNNTII</sequence>
<reference evidence="4 5" key="1">
    <citation type="journal article" date="2018" name="Mol. Plant">
        <title>The genome of Artemisia annua provides insight into the evolution of Asteraceae family and artemisinin biosynthesis.</title>
        <authorList>
            <person name="Shen Q."/>
            <person name="Zhang L."/>
            <person name="Liao Z."/>
            <person name="Wang S."/>
            <person name="Yan T."/>
            <person name="Shi P."/>
            <person name="Liu M."/>
            <person name="Fu X."/>
            <person name="Pan Q."/>
            <person name="Wang Y."/>
            <person name="Lv Z."/>
            <person name="Lu X."/>
            <person name="Zhang F."/>
            <person name="Jiang W."/>
            <person name="Ma Y."/>
            <person name="Chen M."/>
            <person name="Hao X."/>
            <person name="Li L."/>
            <person name="Tang Y."/>
            <person name="Lv G."/>
            <person name="Zhou Y."/>
            <person name="Sun X."/>
            <person name="Brodelius P.E."/>
            <person name="Rose J.K.C."/>
            <person name="Tang K."/>
        </authorList>
    </citation>
    <scope>NUCLEOTIDE SEQUENCE [LARGE SCALE GENOMIC DNA]</scope>
    <source>
        <strain evidence="5">cv. Huhao1</strain>
        <tissue evidence="4">Leaf</tissue>
    </source>
</reference>
<evidence type="ECO:0000256" key="2">
    <source>
        <dbReference type="SAM" id="MobiDB-lite"/>
    </source>
</evidence>
<evidence type="ECO:0000313" key="4">
    <source>
        <dbReference type="EMBL" id="PWA39632.1"/>
    </source>
</evidence>
<keyword evidence="1" id="KW-0175">Coiled coil</keyword>
<dbReference type="PANTHER" id="PTHR33116:SF78">
    <property type="entry name" value="OS12G0587133 PROTEIN"/>
    <property type="match status" value="1"/>
</dbReference>
<dbReference type="PANTHER" id="PTHR33116">
    <property type="entry name" value="REVERSE TRANSCRIPTASE ZINC-BINDING DOMAIN-CONTAINING PROTEIN-RELATED-RELATED"/>
    <property type="match status" value="1"/>
</dbReference>
<feature type="domain" description="Reverse transcriptase zinc-binding" evidence="3">
    <location>
        <begin position="85"/>
        <end position="150"/>
    </location>
</feature>
<evidence type="ECO:0000256" key="1">
    <source>
        <dbReference type="SAM" id="Coils"/>
    </source>
</evidence>
<dbReference type="Pfam" id="PF13966">
    <property type="entry name" value="zf-RVT"/>
    <property type="match status" value="1"/>
</dbReference>
<organism evidence="4 5">
    <name type="scientific">Artemisia annua</name>
    <name type="common">Sweet wormwood</name>
    <dbReference type="NCBI Taxonomy" id="35608"/>
    <lineage>
        <taxon>Eukaryota</taxon>
        <taxon>Viridiplantae</taxon>
        <taxon>Streptophyta</taxon>
        <taxon>Embryophyta</taxon>
        <taxon>Tracheophyta</taxon>
        <taxon>Spermatophyta</taxon>
        <taxon>Magnoliopsida</taxon>
        <taxon>eudicotyledons</taxon>
        <taxon>Gunneridae</taxon>
        <taxon>Pentapetalae</taxon>
        <taxon>asterids</taxon>
        <taxon>campanulids</taxon>
        <taxon>Asterales</taxon>
        <taxon>Asteraceae</taxon>
        <taxon>Asteroideae</taxon>
        <taxon>Anthemideae</taxon>
        <taxon>Artemisiinae</taxon>
        <taxon>Artemisia</taxon>
    </lineage>
</organism>
<feature type="compositionally biased region" description="Polar residues" evidence="2">
    <location>
        <begin position="390"/>
        <end position="408"/>
    </location>
</feature>
<protein>
    <submittedName>
        <fullName evidence="4">Reverse transcriptase zinc-binding domain-containing protein</fullName>
    </submittedName>
</protein>